<keyword evidence="7" id="KW-1185">Reference proteome</keyword>
<dbReference type="Gene3D" id="2.30.170.40">
    <property type="entry name" value="Ribosomal protein L28/L24"/>
    <property type="match status" value="1"/>
</dbReference>
<dbReference type="Proteomes" id="UP000013525">
    <property type="component" value="Unassembled WGS sequence"/>
</dbReference>
<evidence type="ECO:0000256" key="5">
    <source>
        <dbReference type="HAMAP-Rule" id="MF_00373"/>
    </source>
</evidence>
<evidence type="ECO:0000256" key="3">
    <source>
        <dbReference type="ARBA" id="ARBA00023274"/>
    </source>
</evidence>
<sequence length="131" mass="14076">MPASLVQRIGGRGLAFAPRNGYPCRVASDEAHGSACSGAVLRGREFARIGQDSTHLRIHHPHLEGVRDMAAVCDVCAKGPGFGKSVSHSHRRTNRRWNPNIQTVRAEVAPGNTRKLNVCTSCLKAGKVARA</sequence>
<dbReference type="AlphaFoldDB" id="R7WIN1"/>
<protein>
    <recommendedName>
        <fullName evidence="4 5">Large ribosomal subunit protein bL28</fullName>
    </recommendedName>
</protein>
<evidence type="ECO:0000256" key="1">
    <source>
        <dbReference type="ARBA" id="ARBA00008760"/>
    </source>
</evidence>
<dbReference type="EMBL" id="APMY01000108">
    <property type="protein sequence ID" value="EOM75070.1"/>
    <property type="molecule type" value="Genomic_DNA"/>
</dbReference>
<proteinExistence type="inferred from homology"/>
<dbReference type="eggNOG" id="COG0227">
    <property type="taxonomic scope" value="Bacteria"/>
</dbReference>
<accession>R7WIN1</accession>
<dbReference type="InterPro" id="IPR037147">
    <property type="entry name" value="Ribosomal_bL28_sf"/>
</dbReference>
<dbReference type="GO" id="GO:0003735">
    <property type="term" value="F:structural constituent of ribosome"/>
    <property type="evidence" value="ECO:0007669"/>
    <property type="project" value="InterPro"/>
</dbReference>
<evidence type="ECO:0000256" key="4">
    <source>
        <dbReference type="ARBA" id="ARBA00035174"/>
    </source>
</evidence>
<dbReference type="NCBIfam" id="TIGR00009">
    <property type="entry name" value="L28"/>
    <property type="match status" value="1"/>
</dbReference>
<dbReference type="InterPro" id="IPR026569">
    <property type="entry name" value="Ribosomal_bL28"/>
</dbReference>
<evidence type="ECO:0000256" key="2">
    <source>
        <dbReference type="ARBA" id="ARBA00022980"/>
    </source>
</evidence>
<keyword evidence="2 5" id="KW-0689">Ribosomal protein</keyword>
<reference evidence="6 7" key="1">
    <citation type="journal article" date="2013" name="Genome Announc.">
        <title>Draft Genome Sequence of Rhodococcus rhodnii Strain LMG5362, a Symbiont of Rhodnius prolixus (Hemiptera, Reduviidae, Triatominae), the Principle Vector of Trypanosoma cruzi.</title>
        <authorList>
            <person name="Pachebat J.A."/>
            <person name="van Keulen G."/>
            <person name="Whitten M.M."/>
            <person name="Girdwood S."/>
            <person name="Del Sol R."/>
            <person name="Dyson P.J."/>
            <person name="Facey P.D."/>
        </authorList>
    </citation>
    <scope>NUCLEOTIDE SEQUENCE [LARGE SCALE GENOMIC DNA]</scope>
    <source>
        <strain evidence="6 7">LMG 5362</strain>
    </source>
</reference>
<dbReference type="InterPro" id="IPR001383">
    <property type="entry name" value="Ribosomal_bL28_bact-type"/>
</dbReference>
<dbReference type="PANTHER" id="PTHR39080:SF1">
    <property type="entry name" value="LARGE RIBOSOMAL SUBUNIT PROTEIN BL28A"/>
    <property type="match status" value="1"/>
</dbReference>
<dbReference type="Pfam" id="PF00830">
    <property type="entry name" value="Ribosomal_L28"/>
    <property type="match status" value="1"/>
</dbReference>
<comment type="similarity">
    <text evidence="1 5">Belongs to the bacterial ribosomal protein bL28 family.</text>
</comment>
<dbReference type="SUPFAM" id="SSF143800">
    <property type="entry name" value="L28p-like"/>
    <property type="match status" value="1"/>
</dbReference>
<evidence type="ECO:0000313" key="7">
    <source>
        <dbReference type="Proteomes" id="UP000013525"/>
    </source>
</evidence>
<dbReference type="GO" id="GO:0005840">
    <property type="term" value="C:ribosome"/>
    <property type="evidence" value="ECO:0007669"/>
    <property type="project" value="UniProtKB-KW"/>
</dbReference>
<evidence type="ECO:0000313" key="6">
    <source>
        <dbReference type="EMBL" id="EOM75070.1"/>
    </source>
</evidence>
<comment type="caution">
    <text evidence="6">The sequence shown here is derived from an EMBL/GenBank/DDBJ whole genome shotgun (WGS) entry which is preliminary data.</text>
</comment>
<gene>
    <name evidence="5" type="primary">rpmB</name>
    <name evidence="6" type="ORF">Rrhod_3599</name>
</gene>
<dbReference type="InterPro" id="IPR034704">
    <property type="entry name" value="Ribosomal_bL28/bL31-like_sf"/>
</dbReference>
<keyword evidence="3 5" id="KW-0687">Ribonucleoprotein</keyword>
<dbReference type="STRING" id="38312.GCA_000720375_03517"/>
<dbReference type="GO" id="GO:0006412">
    <property type="term" value="P:translation"/>
    <property type="evidence" value="ECO:0007669"/>
    <property type="project" value="UniProtKB-UniRule"/>
</dbReference>
<dbReference type="PATRIC" id="fig|1273125.3.peg.3428"/>
<dbReference type="InterPro" id="IPR050096">
    <property type="entry name" value="Bacterial_rp_bL28"/>
</dbReference>
<organism evidence="6 7">
    <name type="scientific">Rhodococcus rhodnii LMG 5362</name>
    <dbReference type="NCBI Taxonomy" id="1273125"/>
    <lineage>
        <taxon>Bacteria</taxon>
        <taxon>Bacillati</taxon>
        <taxon>Actinomycetota</taxon>
        <taxon>Actinomycetes</taxon>
        <taxon>Mycobacteriales</taxon>
        <taxon>Nocardiaceae</taxon>
        <taxon>Rhodococcus</taxon>
    </lineage>
</organism>
<dbReference type="GO" id="GO:1990904">
    <property type="term" value="C:ribonucleoprotein complex"/>
    <property type="evidence" value="ECO:0007669"/>
    <property type="project" value="UniProtKB-KW"/>
</dbReference>
<dbReference type="HAMAP" id="MF_00373">
    <property type="entry name" value="Ribosomal_bL28"/>
    <property type="match status" value="1"/>
</dbReference>
<dbReference type="PANTHER" id="PTHR39080">
    <property type="entry name" value="50S RIBOSOMAL PROTEIN L28"/>
    <property type="match status" value="1"/>
</dbReference>
<name>R7WIN1_9NOCA</name>